<dbReference type="InterPro" id="IPR012338">
    <property type="entry name" value="Beta-lactam/transpept-like"/>
</dbReference>
<dbReference type="SUPFAM" id="SSF56601">
    <property type="entry name" value="beta-lactamase/transpeptidase-like"/>
    <property type="match status" value="1"/>
</dbReference>
<reference evidence="3 4" key="1">
    <citation type="submission" date="2018-03" db="EMBL/GenBank/DDBJ databases">
        <title>Genome sequencing of Ottowia sp.</title>
        <authorList>
            <person name="Kim S.-J."/>
            <person name="Heo J."/>
            <person name="Kwon S.-W."/>
        </authorList>
    </citation>
    <scope>NUCLEOTIDE SEQUENCE [LARGE SCALE GENOMIC DNA]</scope>
    <source>
        <strain evidence="3 4">KADR8-3</strain>
    </source>
</reference>
<evidence type="ECO:0000259" key="2">
    <source>
        <dbReference type="Pfam" id="PF00144"/>
    </source>
</evidence>
<keyword evidence="3" id="KW-0378">Hydrolase</keyword>
<dbReference type="RefSeq" id="WP_106702845.1">
    <property type="nucleotide sequence ID" value="NZ_CP027666.1"/>
</dbReference>
<dbReference type="PROSITE" id="PS51318">
    <property type="entry name" value="TAT"/>
    <property type="match status" value="1"/>
</dbReference>
<dbReference type="AlphaFoldDB" id="A0A2S0MEM7"/>
<dbReference type="InterPro" id="IPR006311">
    <property type="entry name" value="TAT_signal"/>
</dbReference>
<sequence length="449" mass="49210">MTQPITRRRWRLAATAAAIAATCLGATAFAQQPPSPALPTADQTDPVKLGWMVGSPPPADRVIRFADGSGYRFPQLRWSFSHFRQLVPTTGVSRGVGAPDPLPRAERPELDAITFTPLGGTAPMTWRQSFDANYTDGIVVLHRGKIVYERYAGALQPEGQHIAMSVTKSFFGLLGATLVAEGKLDENARVSQYVPELKDSAFGDATVRQLLDMRTGLQYSENYADPNAEIWAHTRAGNVMPRPPGYQGPQTFYEYLQTVRKDGEHGGQFAYRTINTDALGWVIRRATGQSIGDLLSERIWKKLGMEQDAYFTVDTVGNEFAGGGLNAGLRDLARFGELMRNDGRYRGQQIIPAAVVADIRSGGDKAAFPAAAYPTLPGWSYRNMWWVTNNAHGAYAARGIHGQLIYVDPKAEMVIARFASHPIAANSRIDPTSLPAFSAMAEHLMKLPR</sequence>
<dbReference type="Pfam" id="PF00144">
    <property type="entry name" value="Beta-lactamase"/>
    <property type="match status" value="1"/>
</dbReference>
<proteinExistence type="predicted"/>
<feature type="chain" id="PRO_5015571002" evidence="1">
    <location>
        <begin position="31"/>
        <end position="449"/>
    </location>
</feature>
<dbReference type="EMBL" id="CP027666">
    <property type="protein sequence ID" value="AVO34290.1"/>
    <property type="molecule type" value="Genomic_DNA"/>
</dbReference>
<dbReference type="PANTHER" id="PTHR43283:SF7">
    <property type="entry name" value="BETA-LACTAMASE-RELATED DOMAIN-CONTAINING PROTEIN"/>
    <property type="match status" value="1"/>
</dbReference>
<evidence type="ECO:0000313" key="3">
    <source>
        <dbReference type="EMBL" id="AVO34290.1"/>
    </source>
</evidence>
<feature type="signal peptide" evidence="1">
    <location>
        <begin position="1"/>
        <end position="30"/>
    </location>
</feature>
<dbReference type="InterPro" id="IPR001466">
    <property type="entry name" value="Beta-lactam-related"/>
</dbReference>
<accession>A0A2S0MEM7</accession>
<dbReference type="OrthoDB" id="9814204at2"/>
<protein>
    <submittedName>
        <fullName evidence="3">6-aminohexanoate hydrolase</fullName>
    </submittedName>
</protein>
<evidence type="ECO:0000256" key="1">
    <source>
        <dbReference type="SAM" id="SignalP"/>
    </source>
</evidence>
<keyword evidence="1" id="KW-0732">Signal</keyword>
<keyword evidence="4" id="KW-1185">Reference proteome</keyword>
<dbReference type="Proteomes" id="UP000239709">
    <property type="component" value="Chromosome"/>
</dbReference>
<organism evidence="3 4">
    <name type="scientific">Ottowia oryzae</name>
    <dbReference type="NCBI Taxonomy" id="2109914"/>
    <lineage>
        <taxon>Bacteria</taxon>
        <taxon>Pseudomonadati</taxon>
        <taxon>Pseudomonadota</taxon>
        <taxon>Betaproteobacteria</taxon>
        <taxon>Burkholderiales</taxon>
        <taxon>Comamonadaceae</taxon>
        <taxon>Ottowia</taxon>
    </lineage>
</organism>
<gene>
    <name evidence="3" type="ORF">C6570_08635</name>
</gene>
<name>A0A2S0MEM7_9BURK</name>
<feature type="domain" description="Beta-lactamase-related" evidence="2">
    <location>
        <begin position="138"/>
        <end position="421"/>
    </location>
</feature>
<dbReference type="InterPro" id="IPR050789">
    <property type="entry name" value="Diverse_Enzym_Activities"/>
</dbReference>
<evidence type="ECO:0000313" key="4">
    <source>
        <dbReference type="Proteomes" id="UP000239709"/>
    </source>
</evidence>
<dbReference type="GO" id="GO:0016787">
    <property type="term" value="F:hydrolase activity"/>
    <property type="evidence" value="ECO:0007669"/>
    <property type="project" value="UniProtKB-KW"/>
</dbReference>
<dbReference type="PANTHER" id="PTHR43283">
    <property type="entry name" value="BETA-LACTAMASE-RELATED"/>
    <property type="match status" value="1"/>
</dbReference>
<dbReference type="Gene3D" id="3.40.710.10">
    <property type="entry name" value="DD-peptidase/beta-lactamase superfamily"/>
    <property type="match status" value="1"/>
</dbReference>
<dbReference type="KEGG" id="otk:C6570_08635"/>